<dbReference type="AlphaFoldDB" id="A0AAW0B1Q7"/>
<proteinExistence type="predicted"/>
<gene>
    <name evidence="2" type="ORF">R3P38DRAFT_2982734</name>
</gene>
<protein>
    <submittedName>
        <fullName evidence="2">Uncharacterized protein</fullName>
    </submittedName>
</protein>
<keyword evidence="3" id="KW-1185">Reference proteome</keyword>
<evidence type="ECO:0000313" key="2">
    <source>
        <dbReference type="EMBL" id="KAK7018434.1"/>
    </source>
</evidence>
<name>A0AAW0B1Q7_9AGAR</name>
<reference evidence="2 3" key="1">
    <citation type="journal article" date="2024" name="J Genomics">
        <title>Draft genome sequencing and assembly of Favolaschia claudopus CIRM-BRFM 2984 isolated from oak limbs.</title>
        <authorList>
            <person name="Navarro D."/>
            <person name="Drula E."/>
            <person name="Chaduli D."/>
            <person name="Cazenave R."/>
            <person name="Ahrendt S."/>
            <person name="Wang J."/>
            <person name="Lipzen A."/>
            <person name="Daum C."/>
            <person name="Barry K."/>
            <person name="Grigoriev I.V."/>
            <person name="Favel A."/>
            <person name="Rosso M.N."/>
            <person name="Martin F."/>
        </authorList>
    </citation>
    <scope>NUCLEOTIDE SEQUENCE [LARGE SCALE GENOMIC DNA]</scope>
    <source>
        <strain evidence="2 3">CIRM-BRFM 2984</strain>
    </source>
</reference>
<sequence>MQMNYAQPRSLDGSALLTSTLEFESLAFKLDAIKEQNATRTSIGERDARIAEELTSYMEILNLERWMMNMMIVLHVAEKHQRHSDGFRNPRIELQTVNTQCFRDDLMENAGFQWIFDKFWVSCDEIYGPHFLTDNVEDSEVQDAAAILANIVKVRSEVAPFDPIFLDKAACAVVIDRHPDLIALLRTGKDNGDYTSVEKHGAILRSKAKDNLVDLLTGLRPLLSAFIESANPFNPWTPLPSVKCDPAIHAHIESLDIPAVRIDNPGMPIHGLGRFSNDEKLRNRVDGIFQKGAKTFLVNASGTGKTRLSFEGLCRHWGFYFTLAPDSDDLGANDLGPGILQMHRNYKYGLPAPDSPKFWPALKKNIETIDQRLSQVLLGRLLLFHMFSEIVELLGITEEHKRLWLLFQLRPKLKEQSGLEIDVVDDLQDAIYDLTSIEVGDLIAITFSKLRRIHGANFHLFYVLDQAQVVSDPVKALQREGRQYPILQEIIRAFGAKSRSHESSFVAVGTDIPRDGFVNAPFAGEVRWSSDTGAFDDEGEHRRYVSRFLTPAYAASPSGQMFLKRMWKWARGRHRTTDAILKSLLRDGFVTHHRLLDDYIEITTTYRPADYSDDNEPFRYPNLDAIRVGKLPDITFLNAPLLKSTIQQVLFHYLTGKQQAPLLPADLTALVSHGIACFVDGNMSQIAFNEPLFVIRIAQTFLHAPPERDLYGYPKCRNTPWLESGFAVLTHHRQNVTSRSLAGFLTFYLSRAIQGRSVLSEIFSFHEKEVPEWADQTAKLVTPSLKAYDESSPLLTTATAFSEVELWVDGSDGRGTTPFLLTHGSNPDLLFTLQLAEGKFVRIILRSVVTDTDVKDVLLKEVLGQLEHDYLLSDKGEFFGTAQHKESYCVLRVVASFPARTLMEPISSPLDGSAPVACLNHDAFQPFPGKATPTTRKRRGDLLCSDSEPSAKIPRLDSNSAASSFVELPV</sequence>
<comment type="caution">
    <text evidence="2">The sequence shown here is derived from an EMBL/GenBank/DDBJ whole genome shotgun (WGS) entry which is preliminary data.</text>
</comment>
<accession>A0AAW0B1Q7</accession>
<evidence type="ECO:0000313" key="3">
    <source>
        <dbReference type="Proteomes" id="UP001362999"/>
    </source>
</evidence>
<evidence type="ECO:0000256" key="1">
    <source>
        <dbReference type="SAM" id="MobiDB-lite"/>
    </source>
</evidence>
<dbReference type="Proteomes" id="UP001362999">
    <property type="component" value="Unassembled WGS sequence"/>
</dbReference>
<organism evidence="2 3">
    <name type="scientific">Favolaschia claudopus</name>
    <dbReference type="NCBI Taxonomy" id="2862362"/>
    <lineage>
        <taxon>Eukaryota</taxon>
        <taxon>Fungi</taxon>
        <taxon>Dikarya</taxon>
        <taxon>Basidiomycota</taxon>
        <taxon>Agaricomycotina</taxon>
        <taxon>Agaricomycetes</taxon>
        <taxon>Agaricomycetidae</taxon>
        <taxon>Agaricales</taxon>
        <taxon>Marasmiineae</taxon>
        <taxon>Mycenaceae</taxon>
        <taxon>Favolaschia</taxon>
    </lineage>
</organism>
<feature type="region of interest" description="Disordered" evidence="1">
    <location>
        <begin position="928"/>
        <end position="963"/>
    </location>
</feature>
<dbReference type="EMBL" id="JAWWNJ010000046">
    <property type="protein sequence ID" value="KAK7018434.1"/>
    <property type="molecule type" value="Genomic_DNA"/>
</dbReference>